<keyword evidence="1" id="KW-0472">Membrane</keyword>
<feature type="transmembrane region" description="Helical" evidence="1">
    <location>
        <begin position="20"/>
        <end position="39"/>
    </location>
</feature>
<evidence type="ECO:0000259" key="2">
    <source>
        <dbReference type="Pfam" id="PF22936"/>
    </source>
</evidence>
<sequence length="385" mass="41684">MSNNFTLLPWTLPLPLLPQLILVLGVMDVVVNNMVVGVVRINRVPLGFLVHIHPHLLPLMTQVVYHLCFKAGHSAFQCCLHNEATQSFNAMTLTEPSESSWYLDSGASAHMIPHEGNLSLLKPYTGTDKVLVGNGNFLPISHTGHCQLLTQHCPLQLKDVLHVLQLSYNLLSIRKLCTENPSSFKFNSHGFRVKDNQTGKTLLSTETPSALYPISSSFITLSPIALSAVHVPELVWHSRLGHPYSKIISYLQSIGAMQVTQHFRVSTTDSSSSPLIIISSHPMLTSTIFQFLRHECSPPPSLVSSSSICLTASSISSSVPAVDIATSPHSTSTTPSSISDSSLPTTVFTTSFSIVNSSSSTPATSKSSSCHPIVTHLRSPSISSL</sequence>
<keyword evidence="4" id="KW-1185">Reference proteome</keyword>
<organism evidence="3 4">
    <name type="scientific">Cinchona calisaya</name>
    <dbReference type="NCBI Taxonomy" id="153742"/>
    <lineage>
        <taxon>Eukaryota</taxon>
        <taxon>Viridiplantae</taxon>
        <taxon>Streptophyta</taxon>
        <taxon>Embryophyta</taxon>
        <taxon>Tracheophyta</taxon>
        <taxon>Spermatophyta</taxon>
        <taxon>Magnoliopsida</taxon>
        <taxon>eudicotyledons</taxon>
        <taxon>Gunneridae</taxon>
        <taxon>Pentapetalae</taxon>
        <taxon>asterids</taxon>
        <taxon>lamiids</taxon>
        <taxon>Gentianales</taxon>
        <taxon>Rubiaceae</taxon>
        <taxon>Cinchonoideae</taxon>
        <taxon>Cinchoneae</taxon>
        <taxon>Cinchona</taxon>
    </lineage>
</organism>
<keyword evidence="1" id="KW-1133">Transmembrane helix</keyword>
<keyword evidence="1" id="KW-0812">Transmembrane</keyword>
<feature type="domain" description="Retrovirus-related Pol polyprotein from transposon TNT 1-94-like beta-barrel" evidence="2">
    <location>
        <begin position="101"/>
        <end position="178"/>
    </location>
</feature>
<evidence type="ECO:0000256" key="1">
    <source>
        <dbReference type="SAM" id="Phobius"/>
    </source>
</evidence>
<dbReference type="Pfam" id="PF22936">
    <property type="entry name" value="Pol_BBD"/>
    <property type="match status" value="1"/>
</dbReference>
<proteinExistence type="predicted"/>
<evidence type="ECO:0000313" key="4">
    <source>
        <dbReference type="Proteomes" id="UP001630127"/>
    </source>
</evidence>
<dbReference type="EMBL" id="JBJUIK010000013">
    <property type="protein sequence ID" value="KAL3506609.1"/>
    <property type="molecule type" value="Genomic_DNA"/>
</dbReference>
<gene>
    <name evidence="3" type="ORF">ACH5RR_031991</name>
</gene>
<dbReference type="AlphaFoldDB" id="A0ABD2YGT4"/>
<comment type="caution">
    <text evidence="3">The sequence shown here is derived from an EMBL/GenBank/DDBJ whole genome shotgun (WGS) entry which is preliminary data.</text>
</comment>
<evidence type="ECO:0000313" key="3">
    <source>
        <dbReference type="EMBL" id="KAL3506609.1"/>
    </source>
</evidence>
<dbReference type="InterPro" id="IPR054722">
    <property type="entry name" value="PolX-like_BBD"/>
</dbReference>
<name>A0ABD2YGT4_9GENT</name>
<protein>
    <recommendedName>
        <fullName evidence="2">Retrovirus-related Pol polyprotein from transposon TNT 1-94-like beta-barrel domain-containing protein</fullName>
    </recommendedName>
</protein>
<accession>A0ABD2YGT4</accession>
<dbReference type="Proteomes" id="UP001630127">
    <property type="component" value="Unassembled WGS sequence"/>
</dbReference>
<reference evidence="3 4" key="1">
    <citation type="submission" date="2024-11" db="EMBL/GenBank/DDBJ databases">
        <title>A near-complete genome assembly of Cinchona calisaya.</title>
        <authorList>
            <person name="Lian D.C."/>
            <person name="Zhao X.W."/>
            <person name="Wei L."/>
        </authorList>
    </citation>
    <scope>NUCLEOTIDE SEQUENCE [LARGE SCALE GENOMIC DNA]</scope>
    <source>
        <tissue evidence="3">Nenye</tissue>
    </source>
</reference>